<dbReference type="GO" id="GO:0016787">
    <property type="term" value="F:hydrolase activity"/>
    <property type="evidence" value="ECO:0007669"/>
    <property type="project" value="UniProtKB-KW"/>
</dbReference>
<dbReference type="RefSeq" id="WP_281394320.1">
    <property type="nucleotide sequence ID" value="NZ_JACHJB010000002.1"/>
</dbReference>
<proteinExistence type="predicted"/>
<keyword evidence="1" id="KW-0378">Hydrolase</keyword>
<keyword evidence="2" id="KW-1185">Reference proteome</keyword>
<dbReference type="Proteomes" id="UP000583800">
    <property type="component" value="Unassembled WGS sequence"/>
</dbReference>
<name>A0A7X0C686_9ACTN</name>
<dbReference type="EMBL" id="JACHJB010000002">
    <property type="protein sequence ID" value="MBB6347876.1"/>
    <property type="molecule type" value="Genomic_DNA"/>
</dbReference>
<accession>A0A7X0C686</accession>
<evidence type="ECO:0000313" key="2">
    <source>
        <dbReference type="Proteomes" id="UP000583800"/>
    </source>
</evidence>
<organism evidence="1 2">
    <name type="scientific">Nonomuraea muscovyensis</name>
    <dbReference type="NCBI Taxonomy" id="1124761"/>
    <lineage>
        <taxon>Bacteria</taxon>
        <taxon>Bacillati</taxon>
        <taxon>Actinomycetota</taxon>
        <taxon>Actinomycetes</taxon>
        <taxon>Streptosporangiales</taxon>
        <taxon>Streptosporangiaceae</taxon>
        <taxon>Nonomuraea</taxon>
    </lineage>
</organism>
<evidence type="ECO:0000313" key="1">
    <source>
        <dbReference type="EMBL" id="MBB6347876.1"/>
    </source>
</evidence>
<comment type="caution">
    <text evidence="1">The sequence shown here is derived from an EMBL/GenBank/DDBJ whole genome shotgun (WGS) entry which is preliminary data.</text>
</comment>
<dbReference type="AlphaFoldDB" id="A0A7X0C686"/>
<protein>
    <submittedName>
        <fullName evidence="1">Diadenosine tetraphosphate (Ap4A) HIT family hydrolase</fullName>
    </submittedName>
</protein>
<gene>
    <name evidence="1" type="ORF">FHU36_004421</name>
</gene>
<reference evidence="1 2" key="1">
    <citation type="submission" date="2020-08" db="EMBL/GenBank/DDBJ databases">
        <title>Sequencing the genomes of 1000 actinobacteria strains.</title>
        <authorList>
            <person name="Klenk H.-P."/>
        </authorList>
    </citation>
    <scope>NUCLEOTIDE SEQUENCE [LARGE SCALE GENOMIC DNA]</scope>
    <source>
        <strain evidence="1 2">DSM 45913</strain>
    </source>
</reference>
<sequence>MSSHVVPRYPGDGVVVTTDWKKCSRELLDHDAVLIREALA</sequence>